<comment type="caution">
    <text evidence="2">The sequence shown here is derived from an EMBL/GenBank/DDBJ whole genome shotgun (WGS) entry which is preliminary data.</text>
</comment>
<dbReference type="AlphaFoldDB" id="X1G3M3"/>
<gene>
    <name evidence="2" type="ORF">S03H2_39842</name>
</gene>
<dbReference type="EMBL" id="BARU01024661">
    <property type="protein sequence ID" value="GAH51857.1"/>
    <property type="molecule type" value="Genomic_DNA"/>
</dbReference>
<dbReference type="InterPro" id="IPR038721">
    <property type="entry name" value="IS701-like_DDE_dom"/>
</dbReference>
<evidence type="ECO:0000313" key="2">
    <source>
        <dbReference type="EMBL" id="GAH51857.1"/>
    </source>
</evidence>
<evidence type="ECO:0000259" key="1">
    <source>
        <dbReference type="Pfam" id="PF13546"/>
    </source>
</evidence>
<reference evidence="2" key="1">
    <citation type="journal article" date="2014" name="Front. Microbiol.">
        <title>High frequency of phylogenetically diverse reductive dehalogenase-homologous genes in deep subseafloor sedimentary metagenomes.</title>
        <authorList>
            <person name="Kawai M."/>
            <person name="Futagami T."/>
            <person name="Toyoda A."/>
            <person name="Takaki Y."/>
            <person name="Nishi S."/>
            <person name="Hori S."/>
            <person name="Arai W."/>
            <person name="Tsubouchi T."/>
            <person name="Morono Y."/>
            <person name="Uchiyama I."/>
            <person name="Ito T."/>
            <person name="Fujiyama A."/>
            <person name="Inagaki F."/>
            <person name="Takami H."/>
        </authorList>
    </citation>
    <scope>NUCLEOTIDE SEQUENCE</scope>
    <source>
        <strain evidence="2">Expedition CK06-06</strain>
    </source>
</reference>
<accession>X1G3M3</accession>
<dbReference type="Pfam" id="PF13546">
    <property type="entry name" value="DDE_5"/>
    <property type="match status" value="1"/>
</dbReference>
<proteinExistence type="predicted"/>
<sequence>MLQAAGVAGERHHASFHRVFAAARWSLDAVGVAAFRLVLRWIPKDETVLLAADDTLARKRGHKVFGVGMHHDPLLSSRR</sequence>
<name>X1G3M3_9ZZZZ</name>
<feature type="non-terminal residue" evidence="2">
    <location>
        <position position="79"/>
    </location>
</feature>
<feature type="domain" description="Transposase IS701-like DDE" evidence="1">
    <location>
        <begin position="6"/>
        <end position="69"/>
    </location>
</feature>
<protein>
    <recommendedName>
        <fullName evidence="1">Transposase IS701-like DDE domain-containing protein</fullName>
    </recommendedName>
</protein>
<organism evidence="2">
    <name type="scientific">marine sediment metagenome</name>
    <dbReference type="NCBI Taxonomy" id="412755"/>
    <lineage>
        <taxon>unclassified sequences</taxon>
        <taxon>metagenomes</taxon>
        <taxon>ecological metagenomes</taxon>
    </lineage>
</organism>